<evidence type="ECO:0000313" key="2">
    <source>
        <dbReference type="Proteomes" id="UP000216825"/>
    </source>
</evidence>
<gene>
    <name evidence="1" type="ORF">CIB50_0001663</name>
</gene>
<dbReference type="AlphaFoldDB" id="A0A7D7Q0W9"/>
<organism evidence="1 2">
    <name type="scientific">Kocuria varians</name>
    <name type="common">Micrococcus varians</name>
    <dbReference type="NCBI Taxonomy" id="1272"/>
    <lineage>
        <taxon>Bacteria</taxon>
        <taxon>Bacillati</taxon>
        <taxon>Actinomycetota</taxon>
        <taxon>Actinomycetes</taxon>
        <taxon>Micrococcales</taxon>
        <taxon>Micrococcaceae</taxon>
        <taxon>Kocuria</taxon>
    </lineage>
</organism>
<dbReference type="Proteomes" id="UP000216825">
    <property type="component" value="Chromosome"/>
</dbReference>
<dbReference type="EMBL" id="CP059343">
    <property type="protein sequence ID" value="QMS56939.1"/>
    <property type="molecule type" value="Genomic_DNA"/>
</dbReference>
<dbReference type="RefSeq" id="WP_094393751.1">
    <property type="nucleotide sequence ID" value="NZ_CP059343.1"/>
</dbReference>
<proteinExistence type="predicted"/>
<accession>A0A7D7Q0W9</accession>
<keyword evidence="2" id="KW-1185">Reference proteome</keyword>
<reference evidence="1" key="1">
    <citation type="submission" date="2017-08" db="EMBL/GenBank/DDBJ databases">
        <authorList>
            <person name="Minaev M."/>
            <person name="Kurbakov K.A."/>
            <person name="Solodovnikova G.I."/>
            <person name="Kuznetsova O.A."/>
            <person name="Lisitsyn A.B."/>
        </authorList>
    </citation>
    <scope>NUCLEOTIDE SEQUENCE</scope>
    <source>
        <strain evidence="1">80</strain>
    </source>
</reference>
<name>A0A7D7Q0W9_KOCVA</name>
<evidence type="ECO:0000313" key="1">
    <source>
        <dbReference type="EMBL" id="QMS56939.1"/>
    </source>
</evidence>
<sequence length="160" mass="16980">MDVSPITVGMHCYTRMLTSKSHPVVLTVFPGHVRIAAENEVFYNGPADQLEAKYKTLKASIEVRPAGGKPLYIAALGAASSGEHSPAQVEEILRNQERAAQDPQASQLEAGRTVWIGGSNHADGTYGGGLQILAGRELGTLKRVGAMVTEALYAVGVRPL</sequence>
<protein>
    <submittedName>
        <fullName evidence="1">Uncharacterized protein</fullName>
    </submittedName>
</protein>
<reference evidence="1" key="2">
    <citation type="submission" date="2020-07" db="EMBL/GenBank/DDBJ databases">
        <title>Genome of starter culture bacteria Kocuria salsicia reveals its technological properties and safety for usage in meat industry.</title>
        <authorList>
            <person name="Michael M."/>
            <person name="Konstantin K."/>
            <person name="Evgenii K."/>
            <person name="Galina S."/>
            <person name="Oksana K."/>
            <person name="Andrei L."/>
        </authorList>
    </citation>
    <scope>NUCLEOTIDE SEQUENCE [LARGE SCALE GENOMIC DNA]</scope>
    <source>
        <strain evidence="1">80</strain>
    </source>
</reference>
<dbReference type="KEGG" id="kvr:CIB50_0001663"/>